<organism evidence="2 3">
    <name type="scientific">Subsaximicrobium wynnwilliamsii</name>
    <dbReference type="NCBI Taxonomy" id="291179"/>
    <lineage>
        <taxon>Bacteria</taxon>
        <taxon>Pseudomonadati</taxon>
        <taxon>Bacteroidota</taxon>
        <taxon>Flavobacteriia</taxon>
        <taxon>Flavobacteriales</taxon>
        <taxon>Flavobacteriaceae</taxon>
        <taxon>Subsaximicrobium</taxon>
    </lineage>
</organism>
<dbReference type="GO" id="GO:0016787">
    <property type="term" value="F:hydrolase activity"/>
    <property type="evidence" value="ECO:0007669"/>
    <property type="project" value="InterPro"/>
</dbReference>
<dbReference type="OrthoDB" id="7550081at2"/>
<proteinExistence type="predicted"/>
<dbReference type="SUPFAM" id="SSF56300">
    <property type="entry name" value="Metallo-dependent phosphatases"/>
    <property type="match status" value="1"/>
</dbReference>
<dbReference type="PANTHER" id="PTHR46546:SF4">
    <property type="entry name" value="SHEWANELLA-LIKE PROTEIN PHOSPHATASE 1"/>
    <property type="match status" value="1"/>
</dbReference>
<dbReference type="Gene3D" id="3.60.21.10">
    <property type="match status" value="1"/>
</dbReference>
<feature type="domain" description="Calcineurin-like phosphoesterase" evidence="1">
    <location>
        <begin position="99"/>
        <end position="314"/>
    </location>
</feature>
<protein>
    <submittedName>
        <fullName evidence="2">Metallophosphoesterase</fullName>
    </submittedName>
</protein>
<reference evidence="2 3" key="1">
    <citation type="submission" date="2019-08" db="EMBL/GenBank/DDBJ databases">
        <title>Genomes of Subsaximicrobium wynnwilliamsii strains.</title>
        <authorList>
            <person name="Bowman J.P."/>
        </authorList>
    </citation>
    <scope>NUCLEOTIDE SEQUENCE [LARGE SCALE GENOMIC DNA]</scope>
    <source>
        <strain evidence="2 3">2-80-2</strain>
    </source>
</reference>
<sequence length="364" mass="41948">MINRFIMTKVFSLIFICFIGLALVASRTYDYKRVSDISFPKTESFDTIQITDGPYIFITSDSLIEKRIIKGKLETKTAALQTMRSQFDNESSTFTNASKIAALSDIHGQYDVAKTILKNNGIIDAEDNWAYGDGHFVIVGDIFDRGPNVTELLWLIFKLETQAEQAGGKVHYLLGNHEYMVMQNDLRYINKKYRQTERILRTHYDQLYSNETVLGKWLRSKATILKIDNYLFVHAGISLNFIESGIDLEATNQKMRQSLLEEQTETKWDSIYNKYYNSEGPIWYRGYFSEDFKKSQLKKILKTLQVDHIIVGHTSQKQIESLFGNKIFAVDTSIKNGVSGELLFIENGNFYRGTMDGQKIKIKK</sequence>
<gene>
    <name evidence="2" type="ORF">ESY86_13210</name>
</gene>
<dbReference type="InterPro" id="IPR029052">
    <property type="entry name" value="Metallo-depent_PP-like"/>
</dbReference>
<dbReference type="EMBL" id="VORO01000015">
    <property type="protein sequence ID" value="TXD88262.1"/>
    <property type="molecule type" value="Genomic_DNA"/>
</dbReference>
<name>A0A5C6ZEM3_9FLAO</name>
<dbReference type="Pfam" id="PF00149">
    <property type="entry name" value="Metallophos"/>
    <property type="match status" value="1"/>
</dbReference>
<keyword evidence="3" id="KW-1185">Reference proteome</keyword>
<evidence type="ECO:0000259" key="1">
    <source>
        <dbReference type="Pfam" id="PF00149"/>
    </source>
</evidence>
<dbReference type="AlphaFoldDB" id="A0A5C6ZEM3"/>
<comment type="caution">
    <text evidence="2">The sequence shown here is derived from an EMBL/GenBank/DDBJ whole genome shotgun (WGS) entry which is preliminary data.</text>
</comment>
<dbReference type="PANTHER" id="PTHR46546">
    <property type="entry name" value="SHEWANELLA-LIKE PROTEIN PHOSPHATASE 1"/>
    <property type="match status" value="1"/>
</dbReference>
<accession>A0A5C6ZEM3</accession>
<evidence type="ECO:0000313" key="2">
    <source>
        <dbReference type="EMBL" id="TXD88262.1"/>
    </source>
</evidence>
<dbReference type="InterPro" id="IPR004843">
    <property type="entry name" value="Calcineurin-like_PHP"/>
</dbReference>
<evidence type="ECO:0000313" key="3">
    <source>
        <dbReference type="Proteomes" id="UP000321578"/>
    </source>
</evidence>
<dbReference type="Proteomes" id="UP000321578">
    <property type="component" value="Unassembled WGS sequence"/>
</dbReference>